<keyword evidence="2" id="KW-0560">Oxidoreductase</keyword>
<dbReference type="PANTHER" id="PTHR24320">
    <property type="entry name" value="RETINOL DEHYDROGENASE"/>
    <property type="match status" value="1"/>
</dbReference>
<organism evidence="5 6">
    <name type="scientific">Leptomonas pyrrhocoris</name>
    <name type="common">Firebug parasite</name>
    <dbReference type="NCBI Taxonomy" id="157538"/>
    <lineage>
        <taxon>Eukaryota</taxon>
        <taxon>Discoba</taxon>
        <taxon>Euglenozoa</taxon>
        <taxon>Kinetoplastea</taxon>
        <taxon>Metakinetoplastina</taxon>
        <taxon>Trypanosomatida</taxon>
        <taxon>Trypanosomatidae</taxon>
        <taxon>Leishmaniinae</taxon>
        <taxon>Leptomonas</taxon>
    </lineage>
</organism>
<dbReference type="GO" id="GO:0016491">
    <property type="term" value="F:oxidoreductase activity"/>
    <property type="evidence" value="ECO:0007669"/>
    <property type="project" value="UniProtKB-KW"/>
</dbReference>
<evidence type="ECO:0000256" key="2">
    <source>
        <dbReference type="ARBA" id="ARBA00023002"/>
    </source>
</evidence>
<sequence length="515" mass="55655">MANAAASCAAAKAVTTVDAAAHNVRGISAHSDKSSSSGSVSASPIKLRTARPSARALSQVKQTPHFPGMFHHVSMFEGEHVYNYGRHTFTIFKESIAMSIIPAGCLIAYIVTHLPNFPIIPFEFQCLYLVALFAVSRVVAAGWRNRQVKDLTGRHVVVTGGTSGIGRATAAQLAQMGAHVTLLARDSPHAQPAVDFVRRHAKDAAAQEICFHALDLEDFILVRDYCKRARRRQVPIDVLVNAAGRMQQHHVVTRFGDDVLLAANFLGPYLLTEGLLPLVEAAHGRIVYVACSAHVGVKGKVVSTYLSGRGVWSPRVAGKFDGLEQYGFTKLGNIFHAQQLALRSYPESSKGSRASRLTRQQPMTAAGGSHYSAGTGTSRRSGYEDAAAAVAATDTSSGKSNSHDPSTPAQVSIEPRFTACVCSPGGVITNLYRDVPLAGSFKYLYYLYALVMRTAWEGSQTVVNCCVRGGVKNGGYYMNTKYQPAGLSKTACSVTEREQVMTWTSNKMKAYMKWD</sequence>
<dbReference type="SUPFAM" id="SSF51735">
    <property type="entry name" value="NAD(P)-binding Rossmann-fold domains"/>
    <property type="match status" value="1"/>
</dbReference>
<protein>
    <submittedName>
        <fullName evidence="5">Putative mitochondrial beta-ketoacyl-ACP reductase 2</fullName>
    </submittedName>
</protein>
<dbReference type="OMA" id="VMRTAWE"/>
<keyword evidence="4" id="KW-1133">Transmembrane helix</keyword>
<evidence type="ECO:0000313" key="5">
    <source>
        <dbReference type="EMBL" id="KPA79279.1"/>
    </source>
</evidence>
<dbReference type="GeneID" id="26906036"/>
<feature type="transmembrane region" description="Helical" evidence="4">
    <location>
        <begin position="96"/>
        <end position="114"/>
    </location>
</feature>
<comment type="similarity">
    <text evidence="1">Belongs to the short-chain dehydrogenases/reductases (SDR) family.</text>
</comment>
<dbReference type="PANTHER" id="PTHR24320:SF148">
    <property type="entry name" value="NAD(P)-BINDING ROSSMANN-FOLD SUPERFAMILY PROTEIN"/>
    <property type="match status" value="1"/>
</dbReference>
<dbReference type="AlphaFoldDB" id="A0A0M9FZS5"/>
<evidence type="ECO:0000256" key="3">
    <source>
        <dbReference type="SAM" id="MobiDB-lite"/>
    </source>
</evidence>
<dbReference type="OrthoDB" id="191139at2759"/>
<feature type="transmembrane region" description="Helical" evidence="4">
    <location>
        <begin position="120"/>
        <end position="140"/>
    </location>
</feature>
<feature type="compositionally biased region" description="Polar residues" evidence="3">
    <location>
        <begin position="346"/>
        <end position="363"/>
    </location>
</feature>
<accession>A0A0M9FZS5</accession>
<keyword evidence="4" id="KW-0472">Membrane</keyword>
<dbReference type="InterPro" id="IPR002347">
    <property type="entry name" value="SDR_fam"/>
</dbReference>
<gene>
    <name evidence="5" type="ORF">ABB37_05746</name>
</gene>
<dbReference type="EMBL" id="LGTL01000011">
    <property type="protein sequence ID" value="KPA79279.1"/>
    <property type="molecule type" value="Genomic_DNA"/>
</dbReference>
<dbReference type="Proteomes" id="UP000037923">
    <property type="component" value="Unassembled WGS sequence"/>
</dbReference>
<evidence type="ECO:0000256" key="4">
    <source>
        <dbReference type="SAM" id="Phobius"/>
    </source>
</evidence>
<proteinExistence type="inferred from homology"/>
<dbReference type="InterPro" id="IPR036291">
    <property type="entry name" value="NAD(P)-bd_dom_sf"/>
</dbReference>
<evidence type="ECO:0000256" key="1">
    <source>
        <dbReference type="ARBA" id="ARBA00006484"/>
    </source>
</evidence>
<comment type="caution">
    <text evidence="5">The sequence shown here is derived from an EMBL/GenBank/DDBJ whole genome shotgun (WGS) entry which is preliminary data.</text>
</comment>
<dbReference type="RefSeq" id="XP_015657718.1">
    <property type="nucleotide sequence ID" value="XM_015803893.1"/>
</dbReference>
<reference evidence="5 6" key="1">
    <citation type="submission" date="2015-07" db="EMBL/GenBank/DDBJ databases">
        <title>High-quality genome of monoxenous trypanosomatid Leptomonas pyrrhocoris.</title>
        <authorList>
            <person name="Flegontov P."/>
            <person name="Butenko A."/>
            <person name="Firsov S."/>
            <person name="Vlcek C."/>
            <person name="Logacheva M.D."/>
            <person name="Field M."/>
            <person name="Filatov D."/>
            <person name="Flegontova O."/>
            <person name="Gerasimov E."/>
            <person name="Jackson A.P."/>
            <person name="Kelly S."/>
            <person name="Opperdoes F."/>
            <person name="O'Reilly A."/>
            <person name="Votypka J."/>
            <person name="Yurchenko V."/>
            <person name="Lukes J."/>
        </authorList>
    </citation>
    <scope>NUCLEOTIDE SEQUENCE [LARGE SCALE GENOMIC DNA]</scope>
    <source>
        <strain evidence="5">H10</strain>
    </source>
</reference>
<feature type="region of interest" description="Disordered" evidence="3">
    <location>
        <begin position="346"/>
        <end position="380"/>
    </location>
</feature>
<dbReference type="PRINTS" id="PR00081">
    <property type="entry name" value="GDHRDH"/>
</dbReference>
<dbReference type="VEuPathDB" id="TriTrypDB:LpyrH10_11_2110"/>
<keyword evidence="4" id="KW-0812">Transmembrane</keyword>
<dbReference type="Gene3D" id="3.40.50.720">
    <property type="entry name" value="NAD(P)-binding Rossmann-like Domain"/>
    <property type="match status" value="1"/>
</dbReference>
<name>A0A0M9FZS5_LEPPY</name>
<keyword evidence="6" id="KW-1185">Reference proteome</keyword>
<dbReference type="Pfam" id="PF00106">
    <property type="entry name" value="adh_short"/>
    <property type="match status" value="1"/>
</dbReference>
<evidence type="ECO:0000313" key="6">
    <source>
        <dbReference type="Proteomes" id="UP000037923"/>
    </source>
</evidence>